<evidence type="ECO:0000256" key="9">
    <source>
        <dbReference type="ARBA" id="ARBA00022490"/>
    </source>
</evidence>
<evidence type="ECO:0000256" key="1">
    <source>
        <dbReference type="ARBA" id="ARBA00004123"/>
    </source>
</evidence>
<dbReference type="Proteomes" id="UP000438429">
    <property type="component" value="Unassembled WGS sequence"/>
</dbReference>
<evidence type="ECO:0000256" key="18">
    <source>
        <dbReference type="ARBA" id="ARBA00022902"/>
    </source>
</evidence>
<evidence type="ECO:0000259" key="28">
    <source>
        <dbReference type="PROSITE" id="PS50011"/>
    </source>
</evidence>
<keyword evidence="19" id="KW-0090">Biological rhythms</keyword>
<dbReference type="GO" id="GO:0070507">
    <property type="term" value="P:regulation of microtubule cytoskeleton organization"/>
    <property type="evidence" value="ECO:0007669"/>
    <property type="project" value="TreeGrafter"/>
</dbReference>
<dbReference type="GO" id="GO:0030877">
    <property type="term" value="C:beta-catenin destruction complex"/>
    <property type="evidence" value="ECO:0007669"/>
    <property type="project" value="TreeGrafter"/>
</dbReference>
<keyword evidence="26" id="KW-0175">Coiled coil</keyword>
<evidence type="ECO:0000256" key="11">
    <source>
        <dbReference type="ARBA" id="ARBA00022553"/>
    </source>
</evidence>
<dbReference type="GO" id="GO:0030154">
    <property type="term" value="P:cell differentiation"/>
    <property type="evidence" value="ECO:0007669"/>
    <property type="project" value="UniProtKB-KW"/>
</dbReference>
<evidence type="ECO:0000256" key="24">
    <source>
        <dbReference type="ARBA" id="ARBA00048878"/>
    </source>
</evidence>
<evidence type="ECO:0000256" key="21">
    <source>
        <dbReference type="ARBA" id="ARBA00023157"/>
    </source>
</evidence>
<gene>
    <name evidence="30" type="ORF">F2P81_021282</name>
</gene>
<feature type="region of interest" description="Disordered" evidence="27">
    <location>
        <begin position="1"/>
        <end position="35"/>
    </location>
</feature>
<dbReference type="InterPro" id="IPR007110">
    <property type="entry name" value="Ig-like_dom"/>
</dbReference>
<dbReference type="InterPro" id="IPR017441">
    <property type="entry name" value="Protein_kinase_ATP_BS"/>
</dbReference>
<keyword evidence="11" id="KW-0597">Phosphoprotein</keyword>
<evidence type="ECO:0000256" key="5">
    <source>
        <dbReference type="ARBA" id="ARBA00012407"/>
    </source>
</evidence>
<dbReference type="PROSITE" id="PS50835">
    <property type="entry name" value="IG_LIKE"/>
    <property type="match status" value="2"/>
</dbReference>
<dbReference type="Gene3D" id="3.30.200.20">
    <property type="entry name" value="Phosphorylase Kinase, domain 1"/>
    <property type="match status" value="1"/>
</dbReference>
<evidence type="ECO:0000256" key="19">
    <source>
        <dbReference type="ARBA" id="ARBA00023108"/>
    </source>
</evidence>
<comment type="caution">
    <text evidence="30">The sequence shown here is derived from an EMBL/GenBank/DDBJ whole genome shotgun (WGS) entry which is preliminary data.</text>
</comment>
<evidence type="ECO:0000256" key="6">
    <source>
        <dbReference type="ARBA" id="ARBA00015835"/>
    </source>
</evidence>
<evidence type="ECO:0000256" key="4">
    <source>
        <dbReference type="ARBA" id="ARBA00005527"/>
    </source>
</evidence>
<dbReference type="GO" id="GO:0005524">
    <property type="term" value="F:ATP binding"/>
    <property type="evidence" value="ECO:0007669"/>
    <property type="project" value="UniProtKB-UniRule"/>
</dbReference>
<dbReference type="AlphaFoldDB" id="A0A6A4S2T0"/>
<evidence type="ECO:0000259" key="29">
    <source>
        <dbReference type="PROSITE" id="PS50835"/>
    </source>
</evidence>
<dbReference type="SUPFAM" id="SSF48726">
    <property type="entry name" value="Immunoglobulin"/>
    <property type="match status" value="2"/>
</dbReference>
<dbReference type="FunFam" id="1.10.510.10:FF:000055">
    <property type="entry name" value="Glycogen synthase kinase-3 beta"/>
    <property type="match status" value="1"/>
</dbReference>
<evidence type="ECO:0000256" key="16">
    <source>
        <dbReference type="ARBA" id="ARBA00022782"/>
    </source>
</evidence>
<dbReference type="GO" id="GO:0008286">
    <property type="term" value="P:insulin receptor signaling pathway"/>
    <property type="evidence" value="ECO:0007669"/>
    <property type="project" value="TreeGrafter"/>
</dbReference>
<evidence type="ECO:0000256" key="23">
    <source>
        <dbReference type="ARBA" id="ARBA00048291"/>
    </source>
</evidence>
<dbReference type="FunFam" id="3.30.200.20:FF:000009">
    <property type="entry name" value="Glycogen synthase kinase-3 beta"/>
    <property type="match status" value="1"/>
</dbReference>
<evidence type="ECO:0000256" key="3">
    <source>
        <dbReference type="ARBA" id="ARBA00004496"/>
    </source>
</evidence>
<name>A0A6A4S2T0_SCOMX</name>
<dbReference type="GO" id="GO:0005634">
    <property type="term" value="C:nucleus"/>
    <property type="evidence" value="ECO:0007669"/>
    <property type="project" value="UniProtKB-SubCell"/>
</dbReference>
<keyword evidence="9" id="KW-0963">Cytoplasm</keyword>
<dbReference type="GO" id="GO:0032436">
    <property type="term" value="P:positive regulation of proteasomal ubiquitin-dependent protein catabolic process"/>
    <property type="evidence" value="ECO:0007669"/>
    <property type="project" value="TreeGrafter"/>
</dbReference>
<feature type="domain" description="Ig-like" evidence="29">
    <location>
        <begin position="391"/>
        <end position="482"/>
    </location>
</feature>
<feature type="coiled-coil region" evidence="26">
    <location>
        <begin position="584"/>
        <end position="611"/>
    </location>
</feature>
<dbReference type="Gene3D" id="1.10.510.10">
    <property type="entry name" value="Transferase(Phosphotransferase) domain 1"/>
    <property type="match status" value="1"/>
</dbReference>
<comment type="similarity">
    <text evidence="4">Belongs to the protein kinase superfamily. CMGC Ser/Thr protein kinase family. GSK-3 subfamily.</text>
</comment>
<dbReference type="PANTHER" id="PTHR24057:SF8">
    <property type="entry name" value="GLYCOGEN SYNTHASE KINASE-3 BETA"/>
    <property type="match status" value="1"/>
</dbReference>
<comment type="catalytic activity">
    <reaction evidence="23">
        <text>L-seryl-[tau protein] + ATP = O-phospho-L-seryl-[tau protein] + ADP + H(+)</text>
        <dbReference type="Rhea" id="RHEA:12801"/>
        <dbReference type="Rhea" id="RHEA-COMP:13701"/>
        <dbReference type="Rhea" id="RHEA-COMP:13702"/>
        <dbReference type="ChEBI" id="CHEBI:15378"/>
        <dbReference type="ChEBI" id="CHEBI:29999"/>
        <dbReference type="ChEBI" id="CHEBI:30616"/>
        <dbReference type="ChEBI" id="CHEBI:83421"/>
        <dbReference type="ChEBI" id="CHEBI:456216"/>
        <dbReference type="EC" id="2.7.11.26"/>
    </reaction>
</comment>
<dbReference type="InterPro" id="IPR036179">
    <property type="entry name" value="Ig-like_dom_sf"/>
</dbReference>
<accession>A0A6A4S2T0</accession>
<sequence>MSGRPRTTSFAESCKPVPQPSAFGSMKVSRDKDGSKVTTVVATPGQGPDRPQEVSYTDTKVIGNGSFGVVYQAKLCDSGELVAIKKVLQDKRFKNRELQIMRKLDHCNIVRLRYFFYSSGDKKDEVYLNLVLDYVPETVYRVARHYSRAKQTLPMVFVKLYMYQLFRSLAYIHSFGICHRDIKPQNLLLDPETAVLKLCDFGSAKQLVRGEPNVSYICSRYYRAPELIFGATDYTSSIDVWSAGCVLAELLLGQPIFPGDSGVDQLVEIIKVLGTPTREQIREMNPNYTEFKFPQIKAHPWTKVFRPRTPPEAIALCSRLLEYTPTARLTPLEACAHSFFDELREPNVKLPNGREKPSLFNFTTQELSSNPSLASILIPAHARSQAAASTPTNASATTVIRNLNFNLGRAVNLTCSDKAWNETIYVIWKIQLKYRNCEVSFSIEDQSKDTCGDGKSLRNSSTSRSYLHIPKFSAEDVGVYKCDFVFSGGNQICVIHVGITAPPTISAWLERRDNKVVAVCRAERGKPAAYIKWSHSRNSSSVETLERDGFITVESRLELEEGMDTENLTCAVRHTLWEQERILVPEHEEGQAAAERNMAQEEEEEKEFRSNKFKLLLDH</sequence>
<dbReference type="Pfam" id="PF08205">
    <property type="entry name" value="C2-set_2"/>
    <property type="match status" value="1"/>
</dbReference>
<dbReference type="GO" id="GO:0090090">
    <property type="term" value="P:negative regulation of canonical Wnt signaling pathway"/>
    <property type="evidence" value="ECO:0007669"/>
    <property type="project" value="TreeGrafter"/>
</dbReference>
<evidence type="ECO:0000256" key="13">
    <source>
        <dbReference type="ARBA" id="ARBA00022687"/>
    </source>
</evidence>
<dbReference type="PROSITE" id="PS00107">
    <property type="entry name" value="PROTEIN_KINASE_ATP"/>
    <property type="match status" value="1"/>
</dbReference>
<dbReference type="EMBL" id="VEVO01000019">
    <property type="protein sequence ID" value="KAF0026545.1"/>
    <property type="molecule type" value="Genomic_DNA"/>
</dbReference>
<evidence type="ECO:0000256" key="10">
    <source>
        <dbReference type="ARBA" id="ARBA00022527"/>
    </source>
</evidence>
<dbReference type="GO" id="GO:0030424">
    <property type="term" value="C:axon"/>
    <property type="evidence" value="ECO:0007669"/>
    <property type="project" value="TreeGrafter"/>
</dbReference>
<evidence type="ECO:0000256" key="17">
    <source>
        <dbReference type="ARBA" id="ARBA00022840"/>
    </source>
</evidence>
<dbReference type="GO" id="GO:0032007">
    <property type="term" value="P:negative regulation of TOR signaling"/>
    <property type="evidence" value="ECO:0007669"/>
    <property type="project" value="TreeGrafter"/>
</dbReference>
<dbReference type="CDD" id="cd14137">
    <property type="entry name" value="STKc_GSK3"/>
    <property type="match status" value="1"/>
</dbReference>
<keyword evidence="12" id="KW-0808">Transferase</keyword>
<feature type="binding site" evidence="25">
    <location>
        <position position="86"/>
    </location>
    <ligand>
        <name>ATP</name>
        <dbReference type="ChEBI" id="CHEBI:30616"/>
    </ligand>
</feature>
<evidence type="ECO:0000256" key="8">
    <source>
        <dbReference type="ARBA" id="ARBA00022475"/>
    </source>
</evidence>
<dbReference type="GO" id="GO:0098978">
    <property type="term" value="C:glutamatergic synapse"/>
    <property type="evidence" value="ECO:0007669"/>
    <property type="project" value="TreeGrafter"/>
</dbReference>
<dbReference type="SUPFAM" id="SSF56112">
    <property type="entry name" value="Protein kinase-like (PK-like)"/>
    <property type="match status" value="1"/>
</dbReference>
<keyword evidence="14 25" id="KW-0547">Nucleotide-binding</keyword>
<evidence type="ECO:0000256" key="14">
    <source>
        <dbReference type="ARBA" id="ARBA00022741"/>
    </source>
</evidence>
<evidence type="ECO:0000256" key="22">
    <source>
        <dbReference type="ARBA" id="ARBA00023242"/>
    </source>
</evidence>
<evidence type="ECO:0000256" key="7">
    <source>
        <dbReference type="ARBA" id="ARBA00022473"/>
    </source>
</evidence>
<keyword evidence="18" id="KW-0524">Neurogenesis</keyword>
<evidence type="ECO:0000256" key="27">
    <source>
        <dbReference type="SAM" id="MobiDB-lite"/>
    </source>
</evidence>
<dbReference type="InterPro" id="IPR013162">
    <property type="entry name" value="CD80_C2-set"/>
</dbReference>
<dbReference type="InterPro" id="IPR013783">
    <property type="entry name" value="Ig-like_fold"/>
</dbReference>
<reference evidence="30 31" key="1">
    <citation type="submission" date="2019-06" db="EMBL/GenBank/DDBJ databases">
        <title>Draft genomes of female and male turbot (Scophthalmus maximus).</title>
        <authorList>
            <person name="Xu H."/>
            <person name="Xu X.-W."/>
            <person name="Shao C."/>
            <person name="Chen S."/>
        </authorList>
    </citation>
    <scope>NUCLEOTIDE SEQUENCE [LARGE SCALE GENOMIC DNA]</scope>
    <source>
        <strain evidence="30">Ysfricsl-2016a</strain>
        <tissue evidence="30">Blood</tissue>
    </source>
</reference>
<evidence type="ECO:0000256" key="20">
    <source>
        <dbReference type="ARBA" id="ARBA00023136"/>
    </source>
</evidence>
<keyword evidence="7" id="KW-0217">Developmental protein</keyword>
<keyword evidence="8" id="KW-1003">Cell membrane</keyword>
<keyword evidence="17 25" id="KW-0067">ATP-binding</keyword>
<dbReference type="GO" id="GO:0048511">
    <property type="term" value="P:rhythmic process"/>
    <property type="evidence" value="ECO:0007669"/>
    <property type="project" value="UniProtKB-KW"/>
</dbReference>
<dbReference type="GO" id="GO:0005829">
    <property type="term" value="C:cytosol"/>
    <property type="evidence" value="ECO:0007669"/>
    <property type="project" value="TreeGrafter"/>
</dbReference>
<keyword evidence="22" id="KW-0539">Nucleus</keyword>
<comment type="catalytic activity">
    <reaction evidence="24">
        <text>L-threonyl-[tau protein] + ATP = O-phospho-L-threonyl-[tau protein] + ADP + H(+)</text>
        <dbReference type="Rhea" id="RHEA:53904"/>
        <dbReference type="Rhea" id="RHEA-COMP:13703"/>
        <dbReference type="Rhea" id="RHEA-COMP:13704"/>
        <dbReference type="ChEBI" id="CHEBI:15378"/>
        <dbReference type="ChEBI" id="CHEBI:30013"/>
        <dbReference type="ChEBI" id="CHEBI:30616"/>
        <dbReference type="ChEBI" id="CHEBI:61977"/>
        <dbReference type="ChEBI" id="CHEBI:456216"/>
        <dbReference type="EC" id="2.7.11.26"/>
    </reaction>
</comment>
<evidence type="ECO:0000313" key="31">
    <source>
        <dbReference type="Proteomes" id="UP000438429"/>
    </source>
</evidence>
<comment type="subcellular location">
    <subcellularLocation>
        <location evidence="2">Cell membrane</location>
    </subcellularLocation>
    <subcellularLocation>
        <location evidence="3">Cytoplasm</location>
    </subcellularLocation>
    <subcellularLocation>
        <location evidence="1">Nucleus</location>
    </subcellularLocation>
</comment>
<dbReference type="Gene3D" id="2.60.40.10">
    <property type="entry name" value="Immunoglobulins"/>
    <property type="match status" value="2"/>
</dbReference>
<dbReference type="InterPro" id="IPR050591">
    <property type="entry name" value="GSK-3"/>
</dbReference>
<feature type="compositionally biased region" description="Polar residues" evidence="27">
    <location>
        <begin position="1"/>
        <end position="11"/>
    </location>
</feature>
<dbReference type="InterPro" id="IPR008271">
    <property type="entry name" value="Ser/Thr_kinase_AS"/>
</dbReference>
<evidence type="ECO:0000256" key="12">
    <source>
        <dbReference type="ARBA" id="ARBA00022679"/>
    </source>
</evidence>
<dbReference type="GO" id="GO:0008013">
    <property type="term" value="F:beta-catenin binding"/>
    <property type="evidence" value="ECO:0007669"/>
    <property type="project" value="TreeGrafter"/>
</dbReference>
<dbReference type="PANTHER" id="PTHR24057">
    <property type="entry name" value="GLYCOGEN SYNTHASE KINASE-3 ALPHA"/>
    <property type="match status" value="1"/>
</dbReference>
<dbReference type="InterPro" id="IPR011009">
    <property type="entry name" value="Kinase-like_dom_sf"/>
</dbReference>
<dbReference type="PROSITE" id="PS50011">
    <property type="entry name" value="PROTEIN_KINASE_DOM"/>
    <property type="match status" value="1"/>
</dbReference>
<dbReference type="SMART" id="SM00220">
    <property type="entry name" value="S_TKc"/>
    <property type="match status" value="1"/>
</dbReference>
<dbReference type="GO" id="GO:0010975">
    <property type="term" value="P:regulation of neuron projection development"/>
    <property type="evidence" value="ECO:0007669"/>
    <property type="project" value="TreeGrafter"/>
</dbReference>
<evidence type="ECO:0000256" key="15">
    <source>
        <dbReference type="ARBA" id="ARBA00022777"/>
    </source>
</evidence>
<keyword evidence="21" id="KW-1015">Disulfide bond</keyword>
<dbReference type="PROSITE" id="PS00108">
    <property type="entry name" value="PROTEIN_KINASE_ST"/>
    <property type="match status" value="1"/>
</dbReference>
<keyword evidence="15" id="KW-0418">Kinase</keyword>
<keyword evidence="20" id="KW-0472">Membrane</keyword>
<evidence type="ECO:0000256" key="26">
    <source>
        <dbReference type="SAM" id="Coils"/>
    </source>
</evidence>
<proteinExistence type="inferred from homology"/>
<dbReference type="GO" id="GO:0050321">
    <property type="term" value="F:tau-protein kinase activity"/>
    <property type="evidence" value="ECO:0007669"/>
    <property type="project" value="UniProtKB-EC"/>
</dbReference>
<feature type="domain" description="Protein kinase" evidence="28">
    <location>
        <begin position="56"/>
        <end position="340"/>
    </location>
</feature>
<evidence type="ECO:0000313" key="30">
    <source>
        <dbReference type="EMBL" id="KAF0026545.1"/>
    </source>
</evidence>
<protein>
    <recommendedName>
        <fullName evidence="6">Glycogen synthase kinase-3 beta</fullName>
        <ecNumber evidence="5">2.7.11.26</ecNumber>
    </recommendedName>
</protein>
<dbReference type="GO" id="GO:0005886">
    <property type="term" value="C:plasma membrane"/>
    <property type="evidence" value="ECO:0007669"/>
    <property type="project" value="UniProtKB-SubCell"/>
</dbReference>
<evidence type="ECO:0000256" key="2">
    <source>
        <dbReference type="ARBA" id="ARBA00004236"/>
    </source>
</evidence>
<dbReference type="InterPro" id="IPR039192">
    <property type="entry name" value="STKc_GSK3"/>
</dbReference>
<dbReference type="GO" id="GO:0016055">
    <property type="term" value="P:Wnt signaling pathway"/>
    <property type="evidence" value="ECO:0007669"/>
    <property type="project" value="UniProtKB-KW"/>
</dbReference>
<dbReference type="InterPro" id="IPR000719">
    <property type="entry name" value="Prot_kinase_dom"/>
</dbReference>
<dbReference type="GO" id="GO:0007399">
    <property type="term" value="P:nervous system development"/>
    <property type="evidence" value="ECO:0007669"/>
    <property type="project" value="UniProtKB-KW"/>
</dbReference>
<feature type="domain" description="Ig-like" evidence="29">
    <location>
        <begin position="503"/>
        <end position="584"/>
    </location>
</feature>
<keyword evidence="13" id="KW-0879">Wnt signaling pathway</keyword>
<evidence type="ECO:0000256" key="25">
    <source>
        <dbReference type="PROSITE-ProRule" id="PRU10141"/>
    </source>
</evidence>
<organism evidence="30 31">
    <name type="scientific">Scophthalmus maximus</name>
    <name type="common">Turbot</name>
    <name type="synonym">Psetta maxima</name>
    <dbReference type="NCBI Taxonomy" id="52904"/>
    <lineage>
        <taxon>Eukaryota</taxon>
        <taxon>Metazoa</taxon>
        <taxon>Chordata</taxon>
        <taxon>Craniata</taxon>
        <taxon>Vertebrata</taxon>
        <taxon>Euteleostomi</taxon>
        <taxon>Actinopterygii</taxon>
        <taxon>Neopterygii</taxon>
        <taxon>Teleostei</taxon>
        <taxon>Neoteleostei</taxon>
        <taxon>Acanthomorphata</taxon>
        <taxon>Carangaria</taxon>
        <taxon>Pleuronectiformes</taxon>
        <taxon>Pleuronectoidei</taxon>
        <taxon>Scophthalmidae</taxon>
        <taxon>Scophthalmus</taxon>
    </lineage>
</organism>
<keyword evidence="16" id="KW-0221">Differentiation</keyword>
<dbReference type="EC" id="2.7.11.26" evidence="5"/>
<dbReference type="Pfam" id="PF00069">
    <property type="entry name" value="Pkinase"/>
    <property type="match status" value="1"/>
</dbReference>
<keyword evidence="10" id="KW-0723">Serine/threonine-protein kinase</keyword>